<evidence type="ECO:0000256" key="6">
    <source>
        <dbReference type="ARBA" id="ARBA00023242"/>
    </source>
</evidence>
<dbReference type="PANTHER" id="PTHR11850">
    <property type="entry name" value="HOMEOBOX PROTEIN TRANSCRIPTION FACTORS"/>
    <property type="match status" value="1"/>
</dbReference>
<organism evidence="11 12">
    <name type="scientific">Propithecus coquereli</name>
    <name type="common">Coquerel's sifaka</name>
    <name type="synonym">Propithecus verreauxi coquereli</name>
    <dbReference type="NCBI Taxonomy" id="379532"/>
    <lineage>
        <taxon>Eukaryota</taxon>
        <taxon>Metazoa</taxon>
        <taxon>Chordata</taxon>
        <taxon>Craniata</taxon>
        <taxon>Vertebrata</taxon>
        <taxon>Euteleostomi</taxon>
        <taxon>Mammalia</taxon>
        <taxon>Eutheria</taxon>
        <taxon>Euarchontoglires</taxon>
        <taxon>Primates</taxon>
        <taxon>Strepsirrhini</taxon>
        <taxon>Lemuriformes</taxon>
        <taxon>Indriidae</taxon>
        <taxon>Propithecus</taxon>
    </lineage>
</organism>
<dbReference type="InterPro" id="IPR050224">
    <property type="entry name" value="TALE_homeobox"/>
</dbReference>
<dbReference type="STRING" id="379532.ENSPCOP00000002475"/>
<dbReference type="SMART" id="SM00389">
    <property type="entry name" value="HOX"/>
    <property type="match status" value="1"/>
</dbReference>
<comment type="subcellular location">
    <subcellularLocation>
        <location evidence="1 8">Nucleus</location>
    </subcellularLocation>
</comment>
<dbReference type="Proteomes" id="UP000233160">
    <property type="component" value="Unassembled WGS sequence"/>
</dbReference>
<keyword evidence="4 8" id="KW-0371">Homeobox</keyword>
<dbReference type="SUPFAM" id="SSF46689">
    <property type="entry name" value="Homeodomain-like"/>
    <property type="match status" value="1"/>
</dbReference>
<feature type="region of interest" description="Disordered" evidence="9">
    <location>
        <begin position="1"/>
        <end position="58"/>
    </location>
</feature>
<dbReference type="InterPro" id="IPR008422">
    <property type="entry name" value="KN_HD"/>
</dbReference>
<evidence type="ECO:0000256" key="1">
    <source>
        <dbReference type="ARBA" id="ARBA00004123"/>
    </source>
</evidence>
<protein>
    <recommendedName>
        <fullName evidence="10">Homeobox domain-containing protein</fullName>
    </recommendedName>
</protein>
<dbReference type="GeneTree" id="ENSGT00940000163848"/>
<evidence type="ECO:0000256" key="5">
    <source>
        <dbReference type="ARBA" id="ARBA00023163"/>
    </source>
</evidence>
<evidence type="ECO:0000259" key="10">
    <source>
        <dbReference type="PROSITE" id="PS50071"/>
    </source>
</evidence>
<keyword evidence="3 8" id="KW-0238">DNA-binding</keyword>
<sequence>MEAAEESPVEIENLAETENLEETQPPALGASVTSRNNAGMDEDFTLPEGKRRRKGSLPTESVRILRDWLYEHRFKAYPSEMEKRMLCEQTSLSFLQISNWFVNARRRLLPEMLQQDRNDPNQTTPRHQKGKAADANSLQSTDPSTQVKSGPRGSDKVQYLPLCPLPMGQELREKPPDPESIPSGKLTRKAQRKKKVKISTVRPLSSPEPVSPEEYQDFSSFQLLVDAAVQKAAELELQKKQEPDP</sequence>
<keyword evidence="5" id="KW-0804">Transcription</keyword>
<keyword evidence="6 8" id="KW-0539">Nucleus</keyword>
<reference evidence="11" key="1">
    <citation type="submission" date="2025-08" db="UniProtKB">
        <authorList>
            <consortium name="Ensembl"/>
        </authorList>
    </citation>
    <scope>IDENTIFICATION</scope>
</reference>
<feature type="domain" description="Homeobox" evidence="10">
    <location>
        <begin position="48"/>
        <end position="111"/>
    </location>
</feature>
<dbReference type="AlphaFoldDB" id="A0A2K6EL68"/>
<dbReference type="GO" id="GO:0005634">
    <property type="term" value="C:nucleus"/>
    <property type="evidence" value="ECO:0007669"/>
    <property type="project" value="UniProtKB-SubCell"/>
</dbReference>
<evidence type="ECO:0000256" key="4">
    <source>
        <dbReference type="ARBA" id="ARBA00023155"/>
    </source>
</evidence>
<name>A0A2K6EL68_PROCO</name>
<evidence type="ECO:0000256" key="2">
    <source>
        <dbReference type="ARBA" id="ARBA00023015"/>
    </source>
</evidence>
<evidence type="ECO:0000256" key="7">
    <source>
        <dbReference type="ARBA" id="ARBA00038021"/>
    </source>
</evidence>
<dbReference type="InterPro" id="IPR001356">
    <property type="entry name" value="HD"/>
</dbReference>
<feature type="DNA-binding region" description="Homeobox" evidence="8">
    <location>
        <begin position="50"/>
        <end position="112"/>
    </location>
</feature>
<comment type="similarity">
    <text evidence="7">Belongs to the TALE/TGIF homeobox family.</text>
</comment>
<evidence type="ECO:0000256" key="3">
    <source>
        <dbReference type="ARBA" id="ARBA00023125"/>
    </source>
</evidence>
<dbReference type="CDD" id="cd00086">
    <property type="entry name" value="homeodomain"/>
    <property type="match status" value="1"/>
</dbReference>
<dbReference type="PROSITE" id="PS50071">
    <property type="entry name" value="HOMEOBOX_2"/>
    <property type="match status" value="1"/>
</dbReference>
<feature type="region of interest" description="Disordered" evidence="9">
    <location>
        <begin position="112"/>
        <end position="213"/>
    </location>
</feature>
<dbReference type="GO" id="GO:0003677">
    <property type="term" value="F:DNA binding"/>
    <property type="evidence" value="ECO:0007669"/>
    <property type="project" value="UniProtKB-UniRule"/>
</dbReference>
<proteinExistence type="inferred from homology"/>
<keyword evidence="2" id="KW-0805">Transcription regulation</keyword>
<accession>A0A2K6EL68</accession>
<feature type="compositionally biased region" description="Polar residues" evidence="9">
    <location>
        <begin position="136"/>
        <end position="148"/>
    </location>
</feature>
<dbReference type="GO" id="GO:0006355">
    <property type="term" value="P:regulation of DNA-templated transcription"/>
    <property type="evidence" value="ECO:0007669"/>
    <property type="project" value="InterPro"/>
</dbReference>
<feature type="compositionally biased region" description="Basic residues" evidence="9">
    <location>
        <begin position="186"/>
        <end position="197"/>
    </location>
</feature>
<dbReference type="FunFam" id="1.10.10.60:FF:000059">
    <property type="entry name" value="TGFB-induced factor homeobox 1"/>
    <property type="match status" value="1"/>
</dbReference>
<dbReference type="InterPro" id="IPR009057">
    <property type="entry name" value="Homeodomain-like_sf"/>
</dbReference>
<evidence type="ECO:0000256" key="9">
    <source>
        <dbReference type="SAM" id="MobiDB-lite"/>
    </source>
</evidence>
<dbReference type="Ensembl" id="ENSPCOT00000008535.1">
    <property type="protein sequence ID" value="ENSPCOP00000002475.1"/>
    <property type="gene ID" value="ENSPCOG00000007510.1"/>
</dbReference>
<evidence type="ECO:0000313" key="12">
    <source>
        <dbReference type="Proteomes" id="UP000233160"/>
    </source>
</evidence>
<dbReference type="Pfam" id="PF05920">
    <property type="entry name" value="Homeobox_KN"/>
    <property type="match status" value="1"/>
</dbReference>
<feature type="compositionally biased region" description="Acidic residues" evidence="9">
    <location>
        <begin position="1"/>
        <end position="21"/>
    </location>
</feature>
<dbReference type="Gene3D" id="1.10.10.60">
    <property type="entry name" value="Homeodomain-like"/>
    <property type="match status" value="1"/>
</dbReference>
<evidence type="ECO:0000256" key="8">
    <source>
        <dbReference type="PROSITE-ProRule" id="PRU00108"/>
    </source>
</evidence>
<keyword evidence="12" id="KW-1185">Reference proteome</keyword>
<dbReference type="OMA" id="PNQITMY"/>
<evidence type="ECO:0000313" key="11">
    <source>
        <dbReference type="Ensembl" id="ENSPCOP00000002475.1"/>
    </source>
</evidence>
<reference evidence="11" key="2">
    <citation type="submission" date="2025-09" db="UniProtKB">
        <authorList>
            <consortium name="Ensembl"/>
        </authorList>
    </citation>
    <scope>IDENTIFICATION</scope>
</reference>